<proteinExistence type="predicted"/>
<dbReference type="InterPro" id="IPR011051">
    <property type="entry name" value="RmlC_Cupin_sf"/>
</dbReference>
<feature type="non-terminal residue" evidence="2">
    <location>
        <position position="1"/>
    </location>
</feature>
<gene>
    <name evidence="2" type="ORF">S01H1_71556</name>
</gene>
<reference evidence="2" key="1">
    <citation type="journal article" date="2014" name="Front. Microbiol.">
        <title>High frequency of phylogenetically diverse reductive dehalogenase-homologous genes in deep subseafloor sedimentary metagenomes.</title>
        <authorList>
            <person name="Kawai M."/>
            <person name="Futagami T."/>
            <person name="Toyoda A."/>
            <person name="Takaki Y."/>
            <person name="Nishi S."/>
            <person name="Hori S."/>
            <person name="Arai W."/>
            <person name="Tsubouchi T."/>
            <person name="Morono Y."/>
            <person name="Uchiyama I."/>
            <person name="Ito T."/>
            <person name="Fujiyama A."/>
            <person name="Inagaki F."/>
            <person name="Takami H."/>
        </authorList>
    </citation>
    <scope>NUCLEOTIDE SEQUENCE</scope>
    <source>
        <strain evidence="2">Expedition CK06-06</strain>
    </source>
</reference>
<dbReference type="CDD" id="cd20299">
    <property type="entry name" value="cupin_YP766765-like"/>
    <property type="match status" value="1"/>
</dbReference>
<organism evidence="2">
    <name type="scientific">marine sediment metagenome</name>
    <dbReference type="NCBI Taxonomy" id="412755"/>
    <lineage>
        <taxon>unclassified sequences</taxon>
        <taxon>metagenomes</taxon>
        <taxon>ecological metagenomes</taxon>
    </lineage>
</organism>
<dbReference type="InterPro" id="IPR014710">
    <property type="entry name" value="RmlC-like_jellyroll"/>
</dbReference>
<dbReference type="Pfam" id="PF07883">
    <property type="entry name" value="Cupin_2"/>
    <property type="match status" value="1"/>
</dbReference>
<dbReference type="InterPro" id="IPR013096">
    <property type="entry name" value="Cupin_2"/>
</dbReference>
<accession>X0WE06</accession>
<comment type="caution">
    <text evidence="2">The sequence shown here is derived from an EMBL/GenBank/DDBJ whole genome shotgun (WGS) entry which is preliminary data.</text>
</comment>
<evidence type="ECO:0000313" key="2">
    <source>
        <dbReference type="EMBL" id="GAG28885.1"/>
    </source>
</evidence>
<dbReference type="AlphaFoldDB" id="X0WE06"/>
<dbReference type="EMBL" id="BARS01047654">
    <property type="protein sequence ID" value="GAG28885.1"/>
    <property type="molecule type" value="Genomic_DNA"/>
</dbReference>
<feature type="domain" description="Cupin type-2" evidence="1">
    <location>
        <begin position="23"/>
        <end position="89"/>
    </location>
</feature>
<evidence type="ECO:0000259" key="1">
    <source>
        <dbReference type="Pfam" id="PF07883"/>
    </source>
</evidence>
<name>X0WE06_9ZZZZ</name>
<sequence length="92" mass="10005">NYISYRLSGKDETGAQKFLVGISHFLPGGGAEFSASPAEKFYYVLDGLITVKTEQEEITLRSGEGVYIGPDEGRSIINNTHLPASMLVAMSY</sequence>
<protein>
    <recommendedName>
        <fullName evidence="1">Cupin type-2 domain-containing protein</fullName>
    </recommendedName>
</protein>
<dbReference type="SUPFAM" id="SSF51182">
    <property type="entry name" value="RmlC-like cupins"/>
    <property type="match status" value="1"/>
</dbReference>
<dbReference type="Gene3D" id="2.60.120.10">
    <property type="entry name" value="Jelly Rolls"/>
    <property type="match status" value="1"/>
</dbReference>